<evidence type="ECO:0000259" key="8">
    <source>
        <dbReference type="Pfam" id="PF00931"/>
    </source>
</evidence>
<dbReference type="GO" id="GO:0042742">
    <property type="term" value="P:defense response to bacterium"/>
    <property type="evidence" value="ECO:0007669"/>
    <property type="project" value="UniProtKB-ARBA"/>
</dbReference>
<dbReference type="InterPro" id="IPR042197">
    <property type="entry name" value="Apaf_helical"/>
</dbReference>
<keyword evidence="4" id="KW-0547">Nucleotide-binding</keyword>
<evidence type="ECO:0000259" key="10">
    <source>
        <dbReference type="Pfam" id="PF23559"/>
    </source>
</evidence>
<evidence type="ECO:0000256" key="6">
    <source>
        <dbReference type="ARBA" id="ARBA00022840"/>
    </source>
</evidence>
<dbReference type="Pfam" id="PF23598">
    <property type="entry name" value="LRR_14"/>
    <property type="match status" value="1"/>
</dbReference>
<dbReference type="SUPFAM" id="SSF52540">
    <property type="entry name" value="P-loop containing nucleoside triphosphate hydrolases"/>
    <property type="match status" value="1"/>
</dbReference>
<feature type="domain" description="NB-ARC" evidence="8">
    <location>
        <begin position="180"/>
        <end position="336"/>
    </location>
</feature>
<dbReference type="EMBL" id="AK371992">
    <property type="protein sequence ID" value="BAK03190.1"/>
    <property type="molecule type" value="mRNA"/>
</dbReference>
<keyword evidence="3" id="KW-0677">Repeat</keyword>
<reference evidence="12" key="1">
    <citation type="journal article" date="2011" name="Plant Physiol.">
        <title>Comprehensive sequence analysis of 24,783 barley full-length cDNAs derived from 12 clone libraries.</title>
        <authorList>
            <person name="Matsumoto T."/>
            <person name="Tanaka T."/>
            <person name="Sakai H."/>
            <person name="Amano N."/>
            <person name="Kanamori H."/>
            <person name="Kurita K."/>
            <person name="Kikuta A."/>
            <person name="Kamiya K."/>
            <person name="Yamamoto M."/>
            <person name="Ikawa H."/>
            <person name="Fujii N."/>
            <person name="Hori K."/>
            <person name="Itoh T."/>
            <person name="Sato K."/>
        </authorList>
    </citation>
    <scope>NUCLEOTIDE SEQUENCE</scope>
    <source>
        <tissue evidence="12">Shoot and root</tissue>
    </source>
</reference>
<dbReference type="InterPro" id="IPR032675">
    <property type="entry name" value="LRR_dom_sf"/>
</dbReference>
<dbReference type="FunFam" id="1.10.10.10:FF:000322">
    <property type="entry name" value="Probable disease resistance protein At1g63360"/>
    <property type="match status" value="1"/>
</dbReference>
<dbReference type="Gene3D" id="3.40.50.300">
    <property type="entry name" value="P-loop containing nucleotide triphosphate hydrolases"/>
    <property type="match status" value="1"/>
</dbReference>
<dbReference type="InterPro" id="IPR041118">
    <property type="entry name" value="Rx_N"/>
</dbReference>
<dbReference type="SUPFAM" id="SSF52047">
    <property type="entry name" value="RNI-like"/>
    <property type="match status" value="1"/>
</dbReference>
<comment type="similarity">
    <text evidence="1">Belongs to the disease resistance NB-LRR family.</text>
</comment>
<dbReference type="Gene3D" id="1.10.8.430">
    <property type="entry name" value="Helical domain of apoptotic protease-activating factors"/>
    <property type="match status" value="1"/>
</dbReference>
<dbReference type="InterPro" id="IPR036388">
    <property type="entry name" value="WH-like_DNA-bd_sf"/>
</dbReference>
<organism evidence="12">
    <name type="scientific">Hordeum vulgare subsp. vulgare</name>
    <name type="common">Domesticated barley</name>
    <dbReference type="NCBI Taxonomy" id="112509"/>
    <lineage>
        <taxon>Eukaryota</taxon>
        <taxon>Viridiplantae</taxon>
        <taxon>Streptophyta</taxon>
        <taxon>Embryophyta</taxon>
        <taxon>Tracheophyta</taxon>
        <taxon>Spermatophyta</taxon>
        <taxon>Magnoliopsida</taxon>
        <taxon>Liliopsida</taxon>
        <taxon>Poales</taxon>
        <taxon>Poaceae</taxon>
        <taxon>BOP clade</taxon>
        <taxon>Pooideae</taxon>
        <taxon>Triticodae</taxon>
        <taxon>Triticeae</taxon>
        <taxon>Hordeinae</taxon>
        <taxon>Hordeum</taxon>
    </lineage>
</organism>
<dbReference type="PANTHER" id="PTHR36766">
    <property type="entry name" value="PLANT BROAD-SPECTRUM MILDEW RESISTANCE PROTEIN RPW8"/>
    <property type="match status" value="1"/>
</dbReference>
<protein>
    <submittedName>
        <fullName evidence="12">Predicted protein</fullName>
    </submittedName>
</protein>
<evidence type="ECO:0000256" key="3">
    <source>
        <dbReference type="ARBA" id="ARBA00022737"/>
    </source>
</evidence>
<dbReference type="Pfam" id="PF18052">
    <property type="entry name" value="Rx_N"/>
    <property type="match status" value="1"/>
</dbReference>
<dbReference type="GO" id="GO:0043531">
    <property type="term" value="F:ADP binding"/>
    <property type="evidence" value="ECO:0007669"/>
    <property type="project" value="InterPro"/>
</dbReference>
<evidence type="ECO:0000259" key="9">
    <source>
        <dbReference type="Pfam" id="PF18052"/>
    </source>
</evidence>
<sequence length="1302" mass="148357">MAEVVAAMAIRPLVSMLMSKASSSLLDHYKVMEGMEEQHKVLKRKLPAILDVMTDAEEQATEHRDGAKAWLQELKTVAYQANEVFDEFKYEALRREARKKGHYRELGFDVIKLFPTHNRFVFRHRMGRKLCRILKAIEVLIAEMHAFRFKYRRQPPVFKQWRQTDHVIIDPQEIARRSREKDKKNIIDILVGGAGNADLTVVPVVAMGGLGKTTLAQLIYNEPEVQKHFQLLIWVCVSDTFDMNSLAKSIVEASPKKNDYTDEPPLDRLRNLVSGQRYLLVLDDVWNNRDFQKWERLKVCLEHGVAGSAVLTTTRDMKVAEIMGADRAYHLNALGNSFIKEIIEARAFSSGNEKPPELLEMICEIVERCRGSPLAATALGSVLRTKTSMEEWKAVSSRSSICTEDTGILPILKLSYNDLPAHMKQCFAFCAIFPKDYKINVEKLIQLWIANGFIPEHEEDSLETIGKHIFSELASRSFFLDIEESKDASEYYSITTCRMHDLMHDIAMSVMEKECIVITIEPSQIEWLPETARHLFLSCEETEDIFTDSVEKTSPGIQTLLCNNPVRNSLQHLSKYSSLHTLKICIRTQIFLLKPKYLRHLRYLDLSNSYIESLPEDITILYNLQTLDLSNCSDLDRLPSQMKVMTSLRHLYTHGCPELKSMPPELGKLTKLQTLTCFVAAIPGPDCSDVGELQHLDLGGQLELRQLENIDMEAETKVANLGLGKKKDLRELTLRWTSVCYSKVLNNFEPHDELQVLKIYSYGGKCIGMLRNMVELHIFRCERLKFLFRCSTSFTFPKLKVLRLEHLLDFERWWETNERKEEEIILPVLEKLFISHCGKLLALPGAQLFQEKCDGGYRSVRSPFPALKELEIINLKCFQRWDAVEGEPILFPRLEKLSIQKCAKLIALPEAPLLQESCSGGCRLTRSAFPAVKVLEIKYLESFQRWDAAAEREDILFPHLEKLSVQRCPKLIDLPEAPKLSVLEIEDGKQEIFHCVDRYLSSLTNLKLKLKNTETTSEVEWSSIVPVDSKGKWNQKSHITVMVLGCCNSFFGAGALEPWDYFVHLEELEIDRCDVLTHWPDKVFQSLVSLRRLKIVNCKNLTGYSQPPLEPATSRRSQHLQGLESLWLADCPSLIEMFNLPASLKRMDIYQCHKLESIFGKQQGMSEFVEGPSCSEPIVHATVSELSSSPVNHLFPSLEDLSLSRCDSLLGVLHLPRSLKTIFIGGCRNIQVLSCQLDEIHKPQITTSINVLEPSAAARDHSLPPCLESLTIWSCAGMLGILHLPASLKELSIQDNSRLTVG</sequence>
<keyword evidence="6" id="KW-0067">ATP-binding</keyword>
<name>F2E768_HORVV</name>
<dbReference type="GO" id="GO:0002758">
    <property type="term" value="P:innate immune response-activating signaling pathway"/>
    <property type="evidence" value="ECO:0007669"/>
    <property type="project" value="UniProtKB-ARBA"/>
</dbReference>
<dbReference type="Pfam" id="PF23559">
    <property type="entry name" value="WHD_DRP"/>
    <property type="match status" value="1"/>
</dbReference>
<dbReference type="PROSITE" id="PS51450">
    <property type="entry name" value="LRR"/>
    <property type="match status" value="1"/>
</dbReference>
<dbReference type="Gene3D" id="1.10.10.10">
    <property type="entry name" value="Winged helix-like DNA-binding domain superfamily/Winged helix DNA-binding domain"/>
    <property type="match status" value="1"/>
</dbReference>
<evidence type="ECO:0000256" key="5">
    <source>
        <dbReference type="ARBA" id="ARBA00022821"/>
    </source>
</evidence>
<dbReference type="InterPro" id="IPR058922">
    <property type="entry name" value="WHD_DRP"/>
</dbReference>
<dbReference type="Pfam" id="PF00931">
    <property type="entry name" value="NB-ARC"/>
    <property type="match status" value="1"/>
</dbReference>
<proteinExistence type="evidence at transcript level"/>
<accession>F2E768</accession>
<evidence type="ECO:0000313" key="12">
    <source>
        <dbReference type="EMBL" id="BAK03190.1"/>
    </source>
</evidence>
<keyword evidence="2" id="KW-0433">Leucine-rich repeat</keyword>
<keyword evidence="5" id="KW-0611">Plant defense</keyword>
<dbReference type="Gene3D" id="1.20.5.4130">
    <property type="match status" value="1"/>
</dbReference>
<dbReference type="SUPFAM" id="SSF52058">
    <property type="entry name" value="L domain-like"/>
    <property type="match status" value="1"/>
</dbReference>
<dbReference type="InterPro" id="IPR027417">
    <property type="entry name" value="P-loop_NTPase"/>
</dbReference>
<dbReference type="InterPro" id="IPR002182">
    <property type="entry name" value="NB-ARC"/>
</dbReference>
<feature type="domain" description="Disease resistance N-terminal" evidence="9">
    <location>
        <begin position="14"/>
        <end position="100"/>
    </location>
</feature>
<evidence type="ECO:0000256" key="4">
    <source>
        <dbReference type="ARBA" id="ARBA00022741"/>
    </source>
</evidence>
<feature type="domain" description="Disease resistance protein winged helix" evidence="10">
    <location>
        <begin position="432"/>
        <end position="507"/>
    </location>
</feature>
<dbReference type="GO" id="GO:0009626">
    <property type="term" value="P:plant-type hypersensitive response"/>
    <property type="evidence" value="ECO:0007669"/>
    <property type="project" value="UniProtKB-ARBA"/>
</dbReference>
<evidence type="ECO:0000256" key="1">
    <source>
        <dbReference type="ARBA" id="ARBA00008894"/>
    </source>
</evidence>
<keyword evidence="7" id="KW-0175">Coiled coil</keyword>
<dbReference type="PRINTS" id="PR00364">
    <property type="entry name" value="DISEASERSIST"/>
</dbReference>
<dbReference type="Gene3D" id="3.80.10.10">
    <property type="entry name" value="Ribonuclease Inhibitor"/>
    <property type="match status" value="2"/>
</dbReference>
<evidence type="ECO:0000256" key="2">
    <source>
        <dbReference type="ARBA" id="ARBA00022614"/>
    </source>
</evidence>
<feature type="domain" description="Disease resistance R13L4/SHOC-2-like LRR" evidence="11">
    <location>
        <begin position="565"/>
        <end position="760"/>
    </location>
</feature>
<dbReference type="InterPro" id="IPR055414">
    <property type="entry name" value="LRR_R13L4/SHOC2-like"/>
</dbReference>
<dbReference type="PANTHER" id="PTHR36766:SF55">
    <property type="entry name" value="OS11G0492900 PROTEIN"/>
    <property type="match status" value="1"/>
</dbReference>
<dbReference type="InterPro" id="IPR001611">
    <property type="entry name" value="Leu-rich_rpt"/>
</dbReference>
<evidence type="ECO:0000259" key="11">
    <source>
        <dbReference type="Pfam" id="PF23598"/>
    </source>
</evidence>
<evidence type="ECO:0000256" key="7">
    <source>
        <dbReference type="ARBA" id="ARBA00023054"/>
    </source>
</evidence>
<dbReference type="GO" id="GO:0005524">
    <property type="term" value="F:ATP binding"/>
    <property type="evidence" value="ECO:0007669"/>
    <property type="project" value="UniProtKB-KW"/>
</dbReference>